<dbReference type="PROSITE" id="PS00151">
    <property type="entry name" value="ACYLPHOSPHATASE_2"/>
    <property type="match status" value="1"/>
</dbReference>
<dbReference type="InterPro" id="IPR036046">
    <property type="entry name" value="Acylphosphatase-like_dom_sf"/>
</dbReference>
<dbReference type="Pfam" id="PF00708">
    <property type="entry name" value="Acylphosphatase"/>
    <property type="match status" value="1"/>
</dbReference>
<dbReference type="PROSITE" id="PS51160">
    <property type="entry name" value="ACYLPHOSPHATASE_3"/>
    <property type="match status" value="1"/>
</dbReference>
<dbReference type="PANTHER" id="PTHR47268:SF4">
    <property type="entry name" value="ACYLPHOSPHATASE"/>
    <property type="match status" value="1"/>
</dbReference>
<dbReference type="PRINTS" id="PR00112">
    <property type="entry name" value="ACYLPHPHTASE"/>
</dbReference>
<dbReference type="Proteomes" id="UP001595530">
    <property type="component" value="Unassembled WGS sequence"/>
</dbReference>
<evidence type="ECO:0000313" key="9">
    <source>
        <dbReference type="Proteomes" id="UP001595530"/>
    </source>
</evidence>
<keyword evidence="9" id="KW-1185">Reference proteome</keyword>
<dbReference type="PROSITE" id="PS00150">
    <property type="entry name" value="ACYLPHOSPHATASE_1"/>
    <property type="match status" value="1"/>
</dbReference>
<gene>
    <name evidence="8" type="ORF">ACFOFO_24410</name>
</gene>
<dbReference type="Gene3D" id="3.30.70.100">
    <property type="match status" value="1"/>
</dbReference>
<protein>
    <recommendedName>
        <fullName evidence="2 4">Acylphosphatase</fullName>
        <ecNumber evidence="2 4">3.6.1.7</ecNumber>
    </recommendedName>
</protein>
<evidence type="ECO:0000256" key="1">
    <source>
        <dbReference type="ARBA" id="ARBA00005614"/>
    </source>
</evidence>
<keyword evidence="4 5" id="KW-0378">Hydrolase</keyword>
<dbReference type="RefSeq" id="WP_390333265.1">
    <property type="nucleotide sequence ID" value="NZ_JBHRTP010000099.1"/>
</dbReference>
<dbReference type="EC" id="3.6.1.7" evidence="2 4"/>
<dbReference type="EMBL" id="JBHRTP010000099">
    <property type="protein sequence ID" value="MFC3111056.1"/>
    <property type="molecule type" value="Genomic_DNA"/>
</dbReference>
<feature type="domain" description="Acylphosphatase-like" evidence="7">
    <location>
        <begin position="2"/>
        <end position="90"/>
    </location>
</feature>
<dbReference type="SUPFAM" id="SSF54975">
    <property type="entry name" value="Acylphosphatase/BLUF domain-like"/>
    <property type="match status" value="1"/>
</dbReference>
<proteinExistence type="inferred from homology"/>
<evidence type="ECO:0000256" key="2">
    <source>
        <dbReference type="ARBA" id="ARBA00012150"/>
    </source>
</evidence>
<comment type="catalytic activity">
    <reaction evidence="3 4 5">
        <text>an acyl phosphate + H2O = a carboxylate + phosphate + H(+)</text>
        <dbReference type="Rhea" id="RHEA:14965"/>
        <dbReference type="ChEBI" id="CHEBI:15377"/>
        <dbReference type="ChEBI" id="CHEBI:15378"/>
        <dbReference type="ChEBI" id="CHEBI:29067"/>
        <dbReference type="ChEBI" id="CHEBI:43474"/>
        <dbReference type="ChEBI" id="CHEBI:59918"/>
        <dbReference type="EC" id="3.6.1.7"/>
    </reaction>
</comment>
<reference evidence="9" key="1">
    <citation type="journal article" date="2019" name="Int. J. Syst. Evol. Microbiol.">
        <title>The Global Catalogue of Microorganisms (GCM) 10K type strain sequencing project: providing services to taxonomists for standard genome sequencing and annotation.</title>
        <authorList>
            <consortium name="The Broad Institute Genomics Platform"/>
            <consortium name="The Broad Institute Genome Sequencing Center for Infectious Disease"/>
            <person name="Wu L."/>
            <person name="Ma J."/>
        </authorList>
    </citation>
    <scope>NUCLEOTIDE SEQUENCE [LARGE SCALE GENOMIC DNA]</scope>
    <source>
        <strain evidence="9">KCTC 42986</strain>
    </source>
</reference>
<evidence type="ECO:0000256" key="6">
    <source>
        <dbReference type="RuleBase" id="RU004168"/>
    </source>
</evidence>
<dbReference type="InterPro" id="IPR017968">
    <property type="entry name" value="Acylphosphatase_CS"/>
</dbReference>
<evidence type="ECO:0000256" key="3">
    <source>
        <dbReference type="ARBA" id="ARBA00047645"/>
    </source>
</evidence>
<dbReference type="InterPro" id="IPR020456">
    <property type="entry name" value="Acylphosphatase"/>
</dbReference>
<comment type="caution">
    <text evidence="8">The sequence shown here is derived from an EMBL/GenBank/DDBJ whole genome shotgun (WGS) entry which is preliminary data.</text>
</comment>
<evidence type="ECO:0000259" key="7">
    <source>
        <dbReference type="PROSITE" id="PS51160"/>
    </source>
</evidence>
<name>A0ABV7FAI2_9BURK</name>
<sequence length="92" mass="10087">MIKNLKITGLVQGVGFRVAFERSARSYGLSGWVRNRCDGSVEALVSGDSDAIKKIIDWARQGPEGAVVKQILIEDADLTTLRPGQFLRLPTE</sequence>
<evidence type="ECO:0000256" key="4">
    <source>
        <dbReference type="PROSITE-ProRule" id="PRU00520"/>
    </source>
</evidence>
<evidence type="ECO:0000313" key="8">
    <source>
        <dbReference type="EMBL" id="MFC3111056.1"/>
    </source>
</evidence>
<evidence type="ECO:0000256" key="5">
    <source>
        <dbReference type="RuleBase" id="RU000553"/>
    </source>
</evidence>
<feature type="active site" evidence="4">
    <location>
        <position position="35"/>
    </location>
</feature>
<organism evidence="8 9">
    <name type="scientific">Undibacterium arcticum</name>
    <dbReference type="NCBI Taxonomy" id="1762892"/>
    <lineage>
        <taxon>Bacteria</taxon>
        <taxon>Pseudomonadati</taxon>
        <taxon>Pseudomonadota</taxon>
        <taxon>Betaproteobacteria</taxon>
        <taxon>Burkholderiales</taxon>
        <taxon>Oxalobacteraceae</taxon>
        <taxon>Undibacterium</taxon>
    </lineage>
</organism>
<accession>A0ABV7FAI2</accession>
<dbReference type="InterPro" id="IPR001792">
    <property type="entry name" value="Acylphosphatase-like_dom"/>
</dbReference>
<comment type="similarity">
    <text evidence="1 6">Belongs to the acylphosphatase family.</text>
</comment>
<feature type="active site" evidence="4">
    <location>
        <position position="17"/>
    </location>
</feature>
<dbReference type="PANTHER" id="PTHR47268">
    <property type="entry name" value="ACYLPHOSPHATASE"/>
    <property type="match status" value="1"/>
</dbReference>